<dbReference type="InterPro" id="IPR002848">
    <property type="entry name" value="Translin_fam"/>
</dbReference>
<gene>
    <name evidence="6" type="ORF">PROFUN_06758</name>
</gene>
<proteinExistence type="inferred from homology"/>
<dbReference type="InParanoid" id="A0A2P6NNK0"/>
<dbReference type="InterPro" id="IPR016069">
    <property type="entry name" value="Translin_C"/>
</dbReference>
<evidence type="ECO:0000313" key="6">
    <source>
        <dbReference type="EMBL" id="PRP85526.1"/>
    </source>
</evidence>
<dbReference type="SUPFAM" id="SSF74784">
    <property type="entry name" value="Translin"/>
    <property type="match status" value="1"/>
</dbReference>
<sequence length="252" mass="29129">MATIERGEGVNEVADEVDIRGVHLQVRYTSYPDSQQEQNDRRERLIKLSRDTTIASKRLIFLLHRFPSSSESEGEDIMTEAQSQMQSIHANFHSMSADLMNHDYYKYHRAFSPGVQEYLEAVLFKEYLQTKTLLTLEKAQSDIKESDAEGREFIITHMDYLLGIADFTGELMRLCINSVALGQHEEVDLHLKFLPFLPMSINDRELGKKYEVMKQSLIKVENVVFNVTVRGTEYPKEMILDRANDDGQPMEE</sequence>
<dbReference type="InterPro" id="IPR036081">
    <property type="entry name" value="Translin_sf"/>
</dbReference>
<keyword evidence="7" id="KW-1185">Reference proteome</keyword>
<dbReference type="GO" id="GO:0005737">
    <property type="term" value="C:cytoplasm"/>
    <property type="evidence" value="ECO:0007669"/>
    <property type="project" value="UniProtKB-SubCell"/>
</dbReference>
<dbReference type="EMBL" id="MDYQ01000043">
    <property type="protein sequence ID" value="PRP85526.1"/>
    <property type="molecule type" value="Genomic_DNA"/>
</dbReference>
<keyword evidence="4" id="KW-0963">Cytoplasm</keyword>
<evidence type="ECO:0000256" key="2">
    <source>
        <dbReference type="ARBA" id="ARBA00004496"/>
    </source>
</evidence>
<dbReference type="FunCoup" id="A0A2P6NNK0">
    <property type="interactions" value="757"/>
</dbReference>
<dbReference type="AlphaFoldDB" id="A0A2P6NNK0"/>
<reference evidence="6 7" key="1">
    <citation type="journal article" date="2018" name="Genome Biol. Evol.">
        <title>Multiple Roots of Fruiting Body Formation in Amoebozoa.</title>
        <authorList>
            <person name="Hillmann F."/>
            <person name="Forbes G."/>
            <person name="Novohradska S."/>
            <person name="Ferling I."/>
            <person name="Riege K."/>
            <person name="Groth M."/>
            <person name="Westermann M."/>
            <person name="Marz M."/>
            <person name="Spaller T."/>
            <person name="Winckler T."/>
            <person name="Schaap P."/>
            <person name="Glockner G."/>
        </authorList>
    </citation>
    <scope>NUCLEOTIDE SEQUENCE [LARGE SCALE GENOMIC DNA]</scope>
    <source>
        <strain evidence="6 7">Jena</strain>
    </source>
</reference>
<comment type="subcellular location">
    <subcellularLocation>
        <location evidence="2">Cytoplasm</location>
    </subcellularLocation>
    <subcellularLocation>
        <location evidence="1">Nucleus</location>
    </subcellularLocation>
</comment>
<evidence type="ECO:0000256" key="3">
    <source>
        <dbReference type="ARBA" id="ARBA00005902"/>
    </source>
</evidence>
<evidence type="ECO:0000256" key="5">
    <source>
        <dbReference type="ARBA" id="ARBA00023242"/>
    </source>
</evidence>
<dbReference type="PANTHER" id="PTHR10741">
    <property type="entry name" value="TRANSLIN AND TRANSLIN ASSOCIATED PROTEIN X"/>
    <property type="match status" value="1"/>
</dbReference>
<evidence type="ECO:0000313" key="7">
    <source>
        <dbReference type="Proteomes" id="UP000241769"/>
    </source>
</evidence>
<comment type="caution">
    <text evidence="6">The sequence shown here is derived from an EMBL/GenBank/DDBJ whole genome shotgun (WGS) entry which is preliminary data.</text>
</comment>
<protein>
    <submittedName>
        <fullName evidence="6">Translin-associated protein X-like isoform 2</fullName>
    </submittedName>
</protein>
<dbReference type="Gene3D" id="1.20.58.190">
    <property type="entry name" value="Translin, domain 1"/>
    <property type="match status" value="1"/>
</dbReference>
<organism evidence="6 7">
    <name type="scientific">Planoprotostelium fungivorum</name>
    <dbReference type="NCBI Taxonomy" id="1890364"/>
    <lineage>
        <taxon>Eukaryota</taxon>
        <taxon>Amoebozoa</taxon>
        <taxon>Evosea</taxon>
        <taxon>Variosea</taxon>
        <taxon>Cavosteliida</taxon>
        <taxon>Cavosteliaceae</taxon>
        <taxon>Planoprotostelium</taxon>
    </lineage>
</organism>
<dbReference type="GO" id="GO:0043565">
    <property type="term" value="F:sequence-specific DNA binding"/>
    <property type="evidence" value="ECO:0007669"/>
    <property type="project" value="InterPro"/>
</dbReference>
<comment type="similarity">
    <text evidence="3">Belongs to the translin family.</text>
</comment>
<dbReference type="Gene3D" id="1.20.58.200">
    <property type="entry name" value="Translin, domain 2"/>
    <property type="match status" value="1"/>
</dbReference>
<accession>A0A2P6NNK0</accession>
<dbReference type="CDD" id="cd14820">
    <property type="entry name" value="TRAX"/>
    <property type="match status" value="1"/>
</dbReference>
<dbReference type="GO" id="GO:0005634">
    <property type="term" value="C:nucleus"/>
    <property type="evidence" value="ECO:0007669"/>
    <property type="project" value="UniProtKB-SubCell"/>
</dbReference>
<dbReference type="OrthoDB" id="31005at2759"/>
<keyword evidence="5" id="KW-0539">Nucleus</keyword>
<dbReference type="Proteomes" id="UP000241769">
    <property type="component" value="Unassembled WGS sequence"/>
</dbReference>
<evidence type="ECO:0000256" key="4">
    <source>
        <dbReference type="ARBA" id="ARBA00022490"/>
    </source>
</evidence>
<name>A0A2P6NNK0_9EUKA</name>
<dbReference type="InterPro" id="IPR016068">
    <property type="entry name" value="Translin_N"/>
</dbReference>
<dbReference type="Pfam" id="PF01997">
    <property type="entry name" value="Translin"/>
    <property type="match status" value="1"/>
</dbReference>
<dbReference type="STRING" id="1890364.A0A2P6NNK0"/>
<evidence type="ECO:0000256" key="1">
    <source>
        <dbReference type="ARBA" id="ARBA00004123"/>
    </source>
</evidence>